<dbReference type="InterPro" id="IPR003890">
    <property type="entry name" value="MIF4G-like_typ-3"/>
</dbReference>
<keyword evidence="3" id="KW-0648">Protein biosynthesis</keyword>
<dbReference type="SMART" id="SM00543">
    <property type="entry name" value="MIF4G"/>
    <property type="match status" value="1"/>
</dbReference>
<dbReference type="Pfam" id="PF07145">
    <property type="entry name" value="PAM2"/>
    <property type="match status" value="1"/>
</dbReference>
<comment type="similarity">
    <text evidence="1">Belongs to the eukaryotic initiation factor 4G family.</text>
</comment>
<dbReference type="GO" id="GO:0003729">
    <property type="term" value="F:mRNA binding"/>
    <property type="evidence" value="ECO:0007669"/>
    <property type="project" value="TreeGrafter"/>
</dbReference>
<keyword evidence="7" id="KW-1185">Reference proteome</keyword>
<evidence type="ECO:0000313" key="7">
    <source>
        <dbReference type="Proteomes" id="UP000053237"/>
    </source>
</evidence>
<gene>
    <name evidence="6" type="ORF">BN9_102580</name>
</gene>
<feature type="region of interest" description="Disordered" evidence="4">
    <location>
        <begin position="1"/>
        <end position="36"/>
    </location>
</feature>
<evidence type="ECO:0000259" key="5">
    <source>
        <dbReference type="SMART" id="SM00543"/>
    </source>
</evidence>
<proteinExistence type="inferred from homology"/>
<sequence length="479" mass="54845">MTKLNPNAGEFVPSFSPVRPKNDAEKSPTSVTQSMNETYSREATTLILPESFSLPNAQSREARFCGNRSDLSLDPIKYSIEFLLQFQSVCDRVPCSLPPLLRSSEARLGCRYNGKLIYTIKELLQFQPLYTMLPVGIDWNETIGAVYRYGDHDGSKRRMWKEKMGRRNRGFSIAAGAHYEANLTCFFNPTEYAAFMSFGNDKHFKNTKSLDREDDTEAICDTFAKESELARKRMQQLLDEVKVSDIDSFFVRFQEIPISCIETLESVIGELFDRAIAEPTQWEGFAQLCTYISQNSPEFRQGPRTINFRRIFLTKCYEALVEEECIEQVDAIDSKLEAASRIQYSWRQQCMIANVLLVGDLFRRQLLTENIMHVSISMMLENQETLMPHVVEAACALLNMVGDLLDGSSPASRRTTDEYFEVLEQIKRHPDASESLLATISETMQLRANGWLRKCKDSVSPNRPRNHGIEWVEAFMTTF</sequence>
<dbReference type="Pfam" id="PF02854">
    <property type="entry name" value="MIF4G"/>
    <property type="match status" value="1"/>
</dbReference>
<comment type="caution">
    <text evidence="6">The sequence shown here is derived from an EMBL/GenBank/DDBJ whole genome shotgun (WGS) entry which is preliminary data.</text>
</comment>
<dbReference type="InParanoid" id="A0A024GQ46"/>
<evidence type="ECO:0000313" key="6">
    <source>
        <dbReference type="EMBL" id="CCI49004.1"/>
    </source>
</evidence>
<dbReference type="GO" id="GO:0016281">
    <property type="term" value="C:eukaryotic translation initiation factor 4F complex"/>
    <property type="evidence" value="ECO:0007669"/>
    <property type="project" value="TreeGrafter"/>
</dbReference>
<feature type="domain" description="MIF4G" evidence="5">
    <location>
        <begin position="231"/>
        <end position="450"/>
    </location>
</feature>
<dbReference type="Gene3D" id="1.25.40.180">
    <property type="match status" value="1"/>
</dbReference>
<dbReference type="InterPro" id="IPR016024">
    <property type="entry name" value="ARM-type_fold"/>
</dbReference>
<name>A0A024GQ46_9STRA</name>
<dbReference type="EMBL" id="CAIX01000267">
    <property type="protein sequence ID" value="CCI49004.1"/>
    <property type="molecule type" value="Genomic_DNA"/>
</dbReference>
<evidence type="ECO:0000256" key="1">
    <source>
        <dbReference type="ARBA" id="ARBA00005775"/>
    </source>
</evidence>
<keyword evidence="2" id="KW-0396">Initiation factor</keyword>
<evidence type="ECO:0000256" key="4">
    <source>
        <dbReference type="SAM" id="MobiDB-lite"/>
    </source>
</evidence>
<evidence type="ECO:0000256" key="3">
    <source>
        <dbReference type="ARBA" id="ARBA00022917"/>
    </source>
</evidence>
<dbReference type="OrthoDB" id="514777at2759"/>
<dbReference type="InterPro" id="IPR009818">
    <property type="entry name" value="PAM2_motif"/>
</dbReference>
<dbReference type="AlphaFoldDB" id="A0A024GQ46"/>
<dbReference type="SUPFAM" id="SSF48371">
    <property type="entry name" value="ARM repeat"/>
    <property type="match status" value="1"/>
</dbReference>
<dbReference type="GO" id="GO:0003743">
    <property type="term" value="F:translation initiation factor activity"/>
    <property type="evidence" value="ECO:0007669"/>
    <property type="project" value="UniProtKB-KW"/>
</dbReference>
<dbReference type="Proteomes" id="UP000053237">
    <property type="component" value="Unassembled WGS sequence"/>
</dbReference>
<dbReference type="STRING" id="65357.A0A024GQ46"/>
<dbReference type="PANTHER" id="PTHR23253">
    <property type="entry name" value="EUKARYOTIC TRANSLATION INITIATION FACTOR 4 GAMMA"/>
    <property type="match status" value="1"/>
</dbReference>
<feature type="compositionally biased region" description="Polar residues" evidence="4">
    <location>
        <begin position="27"/>
        <end position="36"/>
    </location>
</feature>
<reference evidence="6 7" key="1">
    <citation type="submission" date="2012-05" db="EMBL/GenBank/DDBJ databases">
        <title>Recombination and specialization in a pathogen metapopulation.</title>
        <authorList>
            <person name="Gardiner A."/>
            <person name="Kemen E."/>
            <person name="Schultz-Larsen T."/>
            <person name="MacLean D."/>
            <person name="Van Oosterhout C."/>
            <person name="Jones J.D.G."/>
        </authorList>
    </citation>
    <scope>NUCLEOTIDE SEQUENCE [LARGE SCALE GENOMIC DNA]</scope>
    <source>
        <strain evidence="6 7">Ac Nc2</strain>
    </source>
</reference>
<organism evidence="6 7">
    <name type="scientific">Albugo candida</name>
    <dbReference type="NCBI Taxonomy" id="65357"/>
    <lineage>
        <taxon>Eukaryota</taxon>
        <taxon>Sar</taxon>
        <taxon>Stramenopiles</taxon>
        <taxon>Oomycota</taxon>
        <taxon>Peronosporomycetes</taxon>
        <taxon>Albuginales</taxon>
        <taxon>Albuginaceae</taxon>
        <taxon>Albugo</taxon>
    </lineage>
</organism>
<evidence type="ECO:0000256" key="2">
    <source>
        <dbReference type="ARBA" id="ARBA00022540"/>
    </source>
</evidence>
<accession>A0A024GQ46</accession>
<dbReference type="PANTHER" id="PTHR23253:SF9">
    <property type="entry name" value="EUKARYOTIC TRANSLATION INITIATION FACTOR 4 GAMMA 2"/>
    <property type="match status" value="1"/>
</dbReference>
<protein>
    <recommendedName>
        <fullName evidence="5">MIF4G domain-containing protein</fullName>
    </recommendedName>
</protein>